<gene>
    <name evidence="7" type="ORF">VP1G_08344</name>
</gene>
<accession>A0A194VB79</accession>
<dbReference type="AlphaFoldDB" id="A0A194VB79"/>
<dbReference type="InterPro" id="IPR033316">
    <property type="entry name" value="RBBP8-like"/>
</dbReference>
<evidence type="ECO:0000256" key="4">
    <source>
        <dbReference type="SAM" id="Coils"/>
    </source>
</evidence>
<protein>
    <recommendedName>
        <fullName evidence="6">DNA endonuclease activator Ctp1 C-terminal domain-containing protein</fullName>
    </recommendedName>
</protein>
<dbReference type="Proteomes" id="UP000078576">
    <property type="component" value="Unassembled WGS sequence"/>
</dbReference>
<dbReference type="Pfam" id="PF08573">
    <property type="entry name" value="SAE2"/>
    <property type="match status" value="1"/>
</dbReference>
<feature type="region of interest" description="Disordered" evidence="5">
    <location>
        <begin position="59"/>
        <end position="111"/>
    </location>
</feature>
<dbReference type="InterPro" id="IPR013882">
    <property type="entry name" value="Ctp1_C"/>
</dbReference>
<keyword evidence="3" id="KW-0539">Nucleus</keyword>
<feature type="compositionally biased region" description="Basic and acidic residues" evidence="5">
    <location>
        <begin position="59"/>
        <end position="80"/>
    </location>
</feature>
<evidence type="ECO:0000313" key="8">
    <source>
        <dbReference type="Proteomes" id="UP000078576"/>
    </source>
</evidence>
<keyword evidence="2" id="KW-0227">DNA damage</keyword>
<evidence type="ECO:0000256" key="3">
    <source>
        <dbReference type="ARBA" id="ARBA00023242"/>
    </source>
</evidence>
<feature type="domain" description="DNA endonuclease activator Ctp1 C-terminal" evidence="6">
    <location>
        <begin position="606"/>
        <end position="720"/>
    </location>
</feature>
<sequence>MSIWLETGRSAIQEALVAAFDKIDDNARKEIQDRDRKDSELLGELQQLKTRAAEVDRLQQENESLKKEVQQIRQNRKDYGPEFPKSRKVLGELSPNRSLNHPFAKPQPRDVNATPDIQWKYNKLTAKYKALEKSCDEYRSKLRQRIEEIHKWAEGVDSRDRLIRHLKEKLALAQSRLEAHGSSETRPNGTGIGEPVDDEPLDIAASVPGRPSPVSNSEQPKHAVSHTTVSLTTSTHASLGRTPRPVIPRRVSDGILKDSTDEDGCVDDDIELPRLPEPCNDDSRVVVKVELSSDGPVFISERSVRKRKHDREDEPTDNRLQRIKSEHSSSGPECVGDTHNFTPTESFDFEEEAHVPTPRKRRDLSNDRLQDQGPDTKFTPGPGLSDILRRGALAPSIAAGTPRTPAQGSGLTPSTYNPSAPHAGLERQARPATPREQQTYQSRSALHFDMGTRDLAADRNTDLNTIQRPVARSLLGALMNSPSVTTPKPMVRSGLPSVRTPRPALIDEYEDLLRVPAPRELPHGKKYTPKDITATPTTQQSTANTLSSNTTAARERPPKKPSILRDDMPRGRSAEKTSLRQKPMEKLRPEDFKPNPKYNDGLTYVYDEVNRGKSLAERAALSGCTDPNCCGKTFRAFAEAERSNLGPSVTTRAEDIKLLEDYLGDDAYKLGTMTREEKEEMWLQAKTWELASRFGRHRQRYARMPSPPGFWTVDFPNTQERAEERRQADEIRKALVHDRYREAMRPGGMWLFRDEEGR</sequence>
<feature type="compositionally biased region" description="Polar residues" evidence="5">
    <location>
        <begin position="404"/>
        <end position="418"/>
    </location>
</feature>
<comment type="subcellular location">
    <subcellularLocation>
        <location evidence="1">Nucleus</location>
    </subcellularLocation>
</comment>
<dbReference type="PANTHER" id="PTHR15107:SF0">
    <property type="entry name" value="DNA ENDONUCLEASE ACTIVATOR CTP1 C-TERMINAL DOMAIN-CONTAINING PROTEIN"/>
    <property type="match status" value="1"/>
</dbReference>
<evidence type="ECO:0000259" key="6">
    <source>
        <dbReference type="Pfam" id="PF08573"/>
    </source>
</evidence>
<keyword evidence="4" id="KW-0175">Coiled coil</keyword>
<name>A0A194VB79_CYTMA</name>
<dbReference type="STRING" id="694573.A0A194VB79"/>
<evidence type="ECO:0000313" key="7">
    <source>
        <dbReference type="EMBL" id="KUI61134.1"/>
    </source>
</evidence>
<reference evidence="8" key="1">
    <citation type="submission" date="2014-12" db="EMBL/GenBank/DDBJ databases">
        <title>Genome Sequence of Valsa Canker Pathogens Uncovers a Specific Adaption of Colonization on Woody Bark.</title>
        <authorList>
            <person name="Yin Z."/>
            <person name="Liu H."/>
            <person name="Gao X."/>
            <person name="Li Z."/>
            <person name="Song N."/>
            <person name="Ke X."/>
            <person name="Dai Q."/>
            <person name="Wu Y."/>
            <person name="Sun Y."/>
            <person name="Xu J.-R."/>
            <person name="Kang Z.K."/>
            <person name="Wang L."/>
            <person name="Huang L."/>
        </authorList>
    </citation>
    <scope>NUCLEOTIDE SEQUENCE [LARGE SCALE GENOMIC DNA]</scope>
    <source>
        <strain evidence="8">SXYL134</strain>
    </source>
</reference>
<feature type="region of interest" description="Disordered" evidence="5">
    <location>
        <begin position="303"/>
        <end position="444"/>
    </location>
</feature>
<feature type="compositionally biased region" description="Polar residues" evidence="5">
    <location>
        <begin position="435"/>
        <end position="444"/>
    </location>
</feature>
<feature type="compositionally biased region" description="Basic and acidic residues" evidence="5">
    <location>
        <begin position="250"/>
        <end position="259"/>
    </location>
</feature>
<dbReference type="GO" id="GO:0010792">
    <property type="term" value="P:DNA double-strand break processing involved in repair via single-strand annealing"/>
    <property type="evidence" value="ECO:0007669"/>
    <property type="project" value="TreeGrafter"/>
</dbReference>
<dbReference type="PANTHER" id="PTHR15107">
    <property type="entry name" value="RETINOBLASTOMA BINDING PROTEIN 8"/>
    <property type="match status" value="1"/>
</dbReference>
<evidence type="ECO:0000256" key="5">
    <source>
        <dbReference type="SAM" id="MobiDB-lite"/>
    </source>
</evidence>
<feature type="compositionally biased region" description="Basic and acidic residues" evidence="5">
    <location>
        <begin position="553"/>
        <end position="594"/>
    </location>
</feature>
<feature type="compositionally biased region" description="Low complexity" evidence="5">
    <location>
        <begin position="537"/>
        <end position="552"/>
    </location>
</feature>
<feature type="compositionally biased region" description="Basic and acidic residues" evidence="5">
    <location>
        <begin position="310"/>
        <end position="327"/>
    </location>
</feature>
<dbReference type="GO" id="GO:0003684">
    <property type="term" value="F:damaged DNA binding"/>
    <property type="evidence" value="ECO:0007669"/>
    <property type="project" value="TreeGrafter"/>
</dbReference>
<feature type="coiled-coil region" evidence="4">
    <location>
        <begin position="121"/>
        <end position="148"/>
    </location>
</feature>
<proteinExistence type="predicted"/>
<dbReference type="OrthoDB" id="5801062at2759"/>
<keyword evidence="8" id="KW-1185">Reference proteome</keyword>
<evidence type="ECO:0000256" key="1">
    <source>
        <dbReference type="ARBA" id="ARBA00004123"/>
    </source>
</evidence>
<feature type="compositionally biased region" description="Low complexity" evidence="5">
    <location>
        <begin position="225"/>
        <end position="239"/>
    </location>
</feature>
<dbReference type="EMBL" id="KN714768">
    <property type="protein sequence ID" value="KUI61134.1"/>
    <property type="molecule type" value="Genomic_DNA"/>
</dbReference>
<dbReference type="GO" id="GO:0005634">
    <property type="term" value="C:nucleus"/>
    <property type="evidence" value="ECO:0007669"/>
    <property type="project" value="UniProtKB-SubCell"/>
</dbReference>
<feature type="region of interest" description="Disordered" evidence="5">
    <location>
        <begin position="175"/>
        <end position="265"/>
    </location>
</feature>
<evidence type="ECO:0000256" key="2">
    <source>
        <dbReference type="ARBA" id="ARBA00022763"/>
    </source>
</evidence>
<feature type="region of interest" description="Disordered" evidence="5">
    <location>
        <begin position="518"/>
        <end position="595"/>
    </location>
</feature>
<organism evidence="7 8">
    <name type="scientific">Cytospora mali</name>
    <name type="common">Apple Valsa canker fungus</name>
    <name type="synonym">Valsa mali</name>
    <dbReference type="NCBI Taxonomy" id="578113"/>
    <lineage>
        <taxon>Eukaryota</taxon>
        <taxon>Fungi</taxon>
        <taxon>Dikarya</taxon>
        <taxon>Ascomycota</taxon>
        <taxon>Pezizomycotina</taxon>
        <taxon>Sordariomycetes</taxon>
        <taxon>Sordariomycetidae</taxon>
        <taxon>Diaporthales</taxon>
        <taxon>Cytosporaceae</taxon>
        <taxon>Cytospora</taxon>
    </lineage>
</organism>